<dbReference type="VEuPathDB" id="VectorBase:GBRI035353"/>
<feature type="transmembrane region" description="Helical" evidence="9">
    <location>
        <begin position="105"/>
        <end position="128"/>
    </location>
</feature>
<feature type="domain" description="Potassium channel" evidence="10">
    <location>
        <begin position="211"/>
        <end position="275"/>
    </location>
</feature>
<keyword evidence="3 9" id="KW-0812">Transmembrane</keyword>
<keyword evidence="12" id="KW-1185">Reference proteome</keyword>
<keyword evidence="4 9" id="KW-1133">Transmembrane helix</keyword>
<evidence type="ECO:0000259" key="10">
    <source>
        <dbReference type="Pfam" id="PF07885"/>
    </source>
</evidence>
<evidence type="ECO:0000256" key="7">
    <source>
        <dbReference type="ARBA" id="ARBA00023303"/>
    </source>
</evidence>
<sequence>MSNVESAKSGLMEERPQRMPTPTISINPASKFKDPIARSNGKRTKKKNIPHQHSPKFSAENENRNIFSHILKKRLELDTTTTSYRFDDTIEKEDNCMSRLIKLTFSTPGLVAMVIIYSVMGATIFPLIEAPKNISKTTLIAKSREECLKELWTITEKLNILYESNWTLLVHEQLRRFEGTVVAATRHSAASLFLSTDISENALSQFDSVLTTVDNEYPMTWSFSEALLYSVTVITTIGHGSLTPRTAGGKIATILYAFIGVPLMLMCLSSLGTLLADCLRRTYSRLFCHHHREYNDASGEKVIGHRQKNHLDVEKEPNDDRADVFKKQEYINCDGAQDDKYRVNF</sequence>
<dbReference type="Gene3D" id="1.10.287.70">
    <property type="match status" value="1"/>
</dbReference>
<dbReference type="SUPFAM" id="SSF81324">
    <property type="entry name" value="Voltage-gated potassium channels"/>
    <property type="match status" value="1"/>
</dbReference>
<evidence type="ECO:0000256" key="3">
    <source>
        <dbReference type="ARBA" id="ARBA00022692"/>
    </source>
</evidence>
<dbReference type="InterPro" id="IPR003280">
    <property type="entry name" value="2pore_dom_K_chnl"/>
</dbReference>
<feature type="region of interest" description="Disordered" evidence="8">
    <location>
        <begin position="1"/>
        <end position="58"/>
    </location>
</feature>
<dbReference type="GO" id="GO:0005886">
    <property type="term" value="C:plasma membrane"/>
    <property type="evidence" value="ECO:0007669"/>
    <property type="project" value="TreeGrafter"/>
</dbReference>
<dbReference type="PANTHER" id="PTHR11003:SF352">
    <property type="entry name" value="BCDNA.GH04802-RELATED"/>
    <property type="match status" value="1"/>
</dbReference>
<name>A0A1A9WWU3_9MUSC</name>
<dbReference type="Proteomes" id="UP000091820">
    <property type="component" value="Unassembled WGS sequence"/>
</dbReference>
<evidence type="ECO:0000256" key="1">
    <source>
        <dbReference type="ARBA" id="ARBA00004141"/>
    </source>
</evidence>
<dbReference type="GO" id="GO:0030322">
    <property type="term" value="P:stabilization of membrane potential"/>
    <property type="evidence" value="ECO:0007669"/>
    <property type="project" value="TreeGrafter"/>
</dbReference>
<keyword evidence="7" id="KW-0407">Ion channel</keyword>
<evidence type="ECO:0000256" key="4">
    <source>
        <dbReference type="ARBA" id="ARBA00022989"/>
    </source>
</evidence>
<dbReference type="PANTHER" id="PTHR11003">
    <property type="entry name" value="POTASSIUM CHANNEL, SUBFAMILY K"/>
    <property type="match status" value="1"/>
</dbReference>
<dbReference type="STRING" id="37001.A0A1A9WWU3"/>
<dbReference type="Pfam" id="PF07885">
    <property type="entry name" value="Ion_trans_2"/>
    <property type="match status" value="1"/>
</dbReference>
<dbReference type="InterPro" id="IPR013099">
    <property type="entry name" value="K_chnl_dom"/>
</dbReference>
<dbReference type="GO" id="GO:0022841">
    <property type="term" value="F:potassium ion leak channel activity"/>
    <property type="evidence" value="ECO:0007669"/>
    <property type="project" value="TreeGrafter"/>
</dbReference>
<organism evidence="11 12">
    <name type="scientific">Glossina brevipalpis</name>
    <dbReference type="NCBI Taxonomy" id="37001"/>
    <lineage>
        <taxon>Eukaryota</taxon>
        <taxon>Metazoa</taxon>
        <taxon>Ecdysozoa</taxon>
        <taxon>Arthropoda</taxon>
        <taxon>Hexapoda</taxon>
        <taxon>Insecta</taxon>
        <taxon>Pterygota</taxon>
        <taxon>Neoptera</taxon>
        <taxon>Endopterygota</taxon>
        <taxon>Diptera</taxon>
        <taxon>Brachycera</taxon>
        <taxon>Muscomorpha</taxon>
        <taxon>Hippoboscoidea</taxon>
        <taxon>Glossinidae</taxon>
        <taxon>Glossina</taxon>
    </lineage>
</organism>
<evidence type="ECO:0000256" key="8">
    <source>
        <dbReference type="SAM" id="MobiDB-lite"/>
    </source>
</evidence>
<keyword evidence="6 9" id="KW-0472">Membrane</keyword>
<evidence type="ECO:0000313" key="12">
    <source>
        <dbReference type="Proteomes" id="UP000091820"/>
    </source>
</evidence>
<keyword evidence="5" id="KW-0406">Ion transport</keyword>
<dbReference type="GO" id="GO:0015271">
    <property type="term" value="F:outward rectifier potassium channel activity"/>
    <property type="evidence" value="ECO:0007669"/>
    <property type="project" value="TreeGrafter"/>
</dbReference>
<reference evidence="12" key="1">
    <citation type="submission" date="2014-03" db="EMBL/GenBank/DDBJ databases">
        <authorList>
            <person name="Aksoy S."/>
            <person name="Warren W."/>
            <person name="Wilson R.K."/>
        </authorList>
    </citation>
    <scope>NUCLEOTIDE SEQUENCE [LARGE SCALE GENOMIC DNA]</scope>
    <source>
        <strain evidence="12">IAEA</strain>
    </source>
</reference>
<protein>
    <recommendedName>
        <fullName evidence="10">Potassium channel domain-containing protein</fullName>
    </recommendedName>
</protein>
<keyword evidence="2" id="KW-0813">Transport</keyword>
<dbReference type="EnsemblMetazoa" id="GBRI035353-RA">
    <property type="protein sequence ID" value="GBRI035353-PA"/>
    <property type="gene ID" value="GBRI035353"/>
</dbReference>
<feature type="transmembrane region" description="Helical" evidence="9">
    <location>
        <begin position="226"/>
        <end position="242"/>
    </location>
</feature>
<feature type="transmembrane region" description="Helical" evidence="9">
    <location>
        <begin position="254"/>
        <end position="276"/>
    </location>
</feature>
<evidence type="ECO:0000256" key="6">
    <source>
        <dbReference type="ARBA" id="ARBA00023136"/>
    </source>
</evidence>
<comment type="subcellular location">
    <subcellularLocation>
        <location evidence="1">Membrane</location>
        <topology evidence="1">Multi-pass membrane protein</topology>
    </subcellularLocation>
</comment>
<evidence type="ECO:0000256" key="2">
    <source>
        <dbReference type="ARBA" id="ARBA00022448"/>
    </source>
</evidence>
<reference evidence="11" key="2">
    <citation type="submission" date="2020-05" db="UniProtKB">
        <authorList>
            <consortium name="EnsemblMetazoa"/>
        </authorList>
    </citation>
    <scope>IDENTIFICATION</scope>
    <source>
        <strain evidence="11">IAEA</strain>
    </source>
</reference>
<dbReference type="AlphaFoldDB" id="A0A1A9WWU3"/>
<feature type="compositionally biased region" description="Basic residues" evidence="8">
    <location>
        <begin position="40"/>
        <end position="54"/>
    </location>
</feature>
<evidence type="ECO:0000256" key="5">
    <source>
        <dbReference type="ARBA" id="ARBA00023065"/>
    </source>
</evidence>
<proteinExistence type="predicted"/>
<evidence type="ECO:0000313" key="11">
    <source>
        <dbReference type="EnsemblMetazoa" id="GBRI035353-PA"/>
    </source>
</evidence>
<accession>A0A1A9WWU3</accession>
<evidence type="ECO:0000256" key="9">
    <source>
        <dbReference type="SAM" id="Phobius"/>
    </source>
</evidence>